<name>A0A5J4YK27_PORPP</name>
<gene>
    <name evidence="5" type="ORF">FVE85_2510</name>
</gene>
<dbReference type="OMA" id="RTNIAEM"/>
<dbReference type="GO" id="GO:0016491">
    <property type="term" value="F:oxidoreductase activity"/>
    <property type="evidence" value="ECO:0007669"/>
    <property type="project" value="UniProtKB-KW"/>
</dbReference>
<dbReference type="Gene3D" id="3.40.50.720">
    <property type="entry name" value="NAD(P)-binding Rossmann-like Domain"/>
    <property type="match status" value="1"/>
</dbReference>
<organism evidence="5 6">
    <name type="scientific">Porphyridium purpureum</name>
    <name type="common">Red alga</name>
    <name type="synonym">Porphyridium cruentum</name>
    <dbReference type="NCBI Taxonomy" id="35688"/>
    <lineage>
        <taxon>Eukaryota</taxon>
        <taxon>Rhodophyta</taxon>
        <taxon>Bangiophyceae</taxon>
        <taxon>Porphyridiales</taxon>
        <taxon>Porphyridiaceae</taxon>
        <taxon>Porphyridium</taxon>
    </lineage>
</organism>
<protein>
    <submittedName>
        <fullName evidence="5">Retinol dehydrogenase 8</fullName>
    </submittedName>
</protein>
<evidence type="ECO:0000259" key="4">
    <source>
        <dbReference type="SMART" id="SM00822"/>
    </source>
</evidence>
<dbReference type="PANTHER" id="PTHR44169:SF6">
    <property type="entry name" value="NADPH-DEPENDENT 1-ACYLDIHYDROXYACETONE PHOSPHATE REDUCTASE"/>
    <property type="match status" value="1"/>
</dbReference>
<dbReference type="PROSITE" id="PS00061">
    <property type="entry name" value="ADH_SHORT"/>
    <property type="match status" value="1"/>
</dbReference>
<dbReference type="SUPFAM" id="SSF51735">
    <property type="entry name" value="NAD(P)-binding Rossmann-fold domains"/>
    <property type="match status" value="1"/>
</dbReference>
<keyword evidence="6" id="KW-1185">Reference proteome</keyword>
<dbReference type="PRINTS" id="PR00081">
    <property type="entry name" value="GDHRDH"/>
</dbReference>
<dbReference type="PRINTS" id="PR00080">
    <property type="entry name" value="SDRFAMILY"/>
</dbReference>
<evidence type="ECO:0000313" key="6">
    <source>
        <dbReference type="Proteomes" id="UP000324585"/>
    </source>
</evidence>
<evidence type="ECO:0000256" key="2">
    <source>
        <dbReference type="ARBA" id="ARBA00023002"/>
    </source>
</evidence>
<accession>A0A5J4YK27</accession>
<evidence type="ECO:0000256" key="3">
    <source>
        <dbReference type="RuleBase" id="RU000363"/>
    </source>
</evidence>
<evidence type="ECO:0000313" key="5">
    <source>
        <dbReference type="EMBL" id="KAA8491495.1"/>
    </source>
</evidence>
<dbReference type="OrthoDB" id="5768at2759"/>
<evidence type="ECO:0000256" key="1">
    <source>
        <dbReference type="ARBA" id="ARBA00006484"/>
    </source>
</evidence>
<comment type="similarity">
    <text evidence="1 3">Belongs to the short-chain dehydrogenases/reductases (SDR) family.</text>
</comment>
<proteinExistence type="inferred from homology"/>
<feature type="domain" description="Ketoreductase" evidence="4">
    <location>
        <begin position="10"/>
        <end position="200"/>
    </location>
</feature>
<dbReference type="InterPro" id="IPR036291">
    <property type="entry name" value="NAD(P)-bd_dom_sf"/>
</dbReference>
<dbReference type="EMBL" id="VRMN01000013">
    <property type="protein sequence ID" value="KAA8491495.1"/>
    <property type="molecule type" value="Genomic_DNA"/>
</dbReference>
<reference evidence="6" key="1">
    <citation type="journal article" date="2019" name="Nat. Commun.">
        <title>Expansion of phycobilisome linker gene families in mesophilic red algae.</title>
        <authorList>
            <person name="Lee J."/>
            <person name="Kim D."/>
            <person name="Bhattacharya D."/>
            <person name="Yoon H.S."/>
        </authorList>
    </citation>
    <scope>NUCLEOTIDE SEQUENCE [LARGE SCALE GENOMIC DNA]</scope>
    <source>
        <strain evidence="6">CCMP 1328</strain>
    </source>
</reference>
<keyword evidence="2" id="KW-0560">Oxidoreductase</keyword>
<dbReference type="SMART" id="SM00822">
    <property type="entry name" value="PKS_KR"/>
    <property type="match status" value="1"/>
</dbReference>
<dbReference type="CDD" id="cd05374">
    <property type="entry name" value="17beta-HSD-like_SDR_c"/>
    <property type="match status" value="1"/>
</dbReference>
<dbReference type="InterPro" id="IPR057326">
    <property type="entry name" value="KR_dom"/>
</dbReference>
<dbReference type="AlphaFoldDB" id="A0A5J4YK27"/>
<dbReference type="PANTHER" id="PTHR44169">
    <property type="entry name" value="NADPH-DEPENDENT 1-ACYLDIHYDROXYACETONE PHOSPHATE REDUCTASE"/>
    <property type="match status" value="1"/>
</dbReference>
<dbReference type="Pfam" id="PF00106">
    <property type="entry name" value="adh_short"/>
    <property type="match status" value="1"/>
</dbReference>
<dbReference type="Proteomes" id="UP000324585">
    <property type="component" value="Unassembled WGS sequence"/>
</dbReference>
<dbReference type="InterPro" id="IPR002347">
    <property type="entry name" value="SDR_fam"/>
</dbReference>
<comment type="caution">
    <text evidence="5">The sequence shown here is derived from an EMBL/GenBank/DDBJ whole genome shotgun (WGS) entry which is preliminary data.</text>
</comment>
<dbReference type="InterPro" id="IPR020904">
    <property type="entry name" value="Sc_DH/Rdtase_CS"/>
</dbReference>
<sequence>MAGSVDARHKVVLVTGCSADGIGAALCDVFLEAQCGYHVVATARNPEKIKLRAAAAGTENNKDAEWTALRMDVTDAASVEQCVAEVMEKYGRIDIVVNNAGMTMIGTVAETPLEDMQNVFDTNVYGAIRVIQAVAPHMKKQRSGLIVNVSSIVSELATPFSGTYCATKSALNAFSDALRMEMKPFGIKVLVVLPGAIRSNFSNNIVAHAKIARSTWYTMTTLERRAQASQRSNPTPAHDFAQLMLPQIEKCHATGSPSYVRAGSLSTMFLVWKHLPRALTDALFDKHNGVSESAILPN</sequence>